<gene>
    <name evidence="1" type="ORF">SLOPH_1587</name>
</gene>
<proteinExistence type="predicted"/>
<dbReference type="InterPro" id="IPR005570">
    <property type="entry name" value="RPABC3"/>
</dbReference>
<dbReference type="Pfam" id="PF03870">
    <property type="entry name" value="RNA_pol_Rpb8"/>
    <property type="match status" value="1"/>
</dbReference>
<dbReference type="InParanoid" id="S7XH27"/>
<name>S7XH27_SPRLO</name>
<dbReference type="STRING" id="1358809.S7XH27"/>
<dbReference type="GO" id="GO:0006351">
    <property type="term" value="P:DNA-templated transcription"/>
    <property type="evidence" value="ECO:0007669"/>
    <property type="project" value="InterPro"/>
</dbReference>
<dbReference type="OrthoDB" id="20018at2759"/>
<dbReference type="VEuPathDB" id="MicrosporidiaDB:SLOPH_1587"/>
<organism evidence="1 2">
    <name type="scientific">Spraguea lophii (strain 42_110)</name>
    <name type="common">Microsporidian parasite</name>
    <dbReference type="NCBI Taxonomy" id="1358809"/>
    <lineage>
        <taxon>Eukaryota</taxon>
        <taxon>Fungi</taxon>
        <taxon>Fungi incertae sedis</taxon>
        <taxon>Microsporidia</taxon>
        <taxon>Spragueidae</taxon>
        <taxon>Spraguea</taxon>
    </lineage>
</organism>
<comment type="caution">
    <text evidence="1">The sequence shown here is derived from an EMBL/GenBank/DDBJ whole genome shotgun (WGS) entry which is preliminary data.</text>
</comment>
<dbReference type="OMA" id="HERMEIR"/>
<sequence>MELLNESFTISSTNKDTSIYDYVSRAQLSNTNTSIILDYHSVLLTLIPNTTIELIITEEELNDYDYVMDGMIYEIEHKDNTIFTASFGGLLMKVETKNNIIGLHERMEIRVGIKI</sequence>
<keyword evidence="2" id="KW-1185">Reference proteome</keyword>
<evidence type="ECO:0000313" key="1">
    <source>
        <dbReference type="EMBL" id="EPR78364.1"/>
    </source>
</evidence>
<accession>S7XH27</accession>
<dbReference type="HOGENOM" id="CLU_129987_0_0_1"/>
<dbReference type="Gene3D" id="2.40.50.140">
    <property type="entry name" value="Nucleic acid-binding proteins"/>
    <property type="match status" value="2"/>
</dbReference>
<dbReference type="AlphaFoldDB" id="S7XH27"/>
<reference evidence="2" key="1">
    <citation type="journal article" date="2013" name="PLoS Genet.">
        <title>The genome of Spraguea lophii and the basis of host-microsporidian interactions.</title>
        <authorList>
            <person name="Campbell S.E."/>
            <person name="Williams T.A."/>
            <person name="Yousuf A."/>
            <person name="Soanes D.M."/>
            <person name="Paszkiewicz K.H."/>
            <person name="Williams B.A.P."/>
        </authorList>
    </citation>
    <scope>NUCLEOTIDE SEQUENCE [LARGE SCALE GENOMIC DNA]</scope>
    <source>
        <strain evidence="2">42_110</strain>
    </source>
</reference>
<dbReference type="Proteomes" id="UP000014978">
    <property type="component" value="Unassembled WGS sequence"/>
</dbReference>
<dbReference type="InterPro" id="IPR012340">
    <property type="entry name" value="NA-bd_OB-fold"/>
</dbReference>
<dbReference type="SMART" id="SM00658">
    <property type="entry name" value="RPOL8c"/>
    <property type="match status" value="1"/>
</dbReference>
<dbReference type="SUPFAM" id="SSF50249">
    <property type="entry name" value="Nucleic acid-binding proteins"/>
    <property type="match status" value="1"/>
</dbReference>
<evidence type="ECO:0000313" key="2">
    <source>
        <dbReference type="Proteomes" id="UP000014978"/>
    </source>
</evidence>
<dbReference type="EMBL" id="ATCN01000837">
    <property type="protein sequence ID" value="EPR78364.1"/>
    <property type="molecule type" value="Genomic_DNA"/>
</dbReference>
<protein>
    <submittedName>
        <fullName evidence="1">RNA polymerase Rpb8</fullName>
    </submittedName>
</protein>
<dbReference type="GO" id="GO:0003899">
    <property type="term" value="F:DNA-directed RNA polymerase activity"/>
    <property type="evidence" value="ECO:0007669"/>
    <property type="project" value="InterPro"/>
</dbReference>
<dbReference type="FunCoup" id="S7XH27">
    <property type="interactions" value="180"/>
</dbReference>